<keyword evidence="2" id="KW-0732">Signal</keyword>
<evidence type="ECO:0000313" key="3">
    <source>
        <dbReference type="EMBL" id="TWT66328.1"/>
    </source>
</evidence>
<evidence type="ECO:0000256" key="1">
    <source>
        <dbReference type="SAM" id="MobiDB-lite"/>
    </source>
</evidence>
<evidence type="ECO:0000313" key="4">
    <source>
        <dbReference type="Proteomes" id="UP000318478"/>
    </source>
</evidence>
<feature type="region of interest" description="Disordered" evidence="1">
    <location>
        <begin position="36"/>
        <end position="78"/>
    </location>
</feature>
<dbReference type="EMBL" id="SJPO01000016">
    <property type="protein sequence ID" value="TWT66328.1"/>
    <property type="molecule type" value="Genomic_DNA"/>
</dbReference>
<comment type="caution">
    <text evidence="3">The sequence shown here is derived from an EMBL/GenBank/DDBJ whole genome shotgun (WGS) entry which is preliminary data.</text>
</comment>
<dbReference type="RefSeq" id="WP_146591562.1">
    <property type="nucleotide sequence ID" value="NZ_SJPO01000016.1"/>
</dbReference>
<feature type="chain" id="PRO_5022678211" description="Outer membrane protein beta-barrel domain-containing protein" evidence="2">
    <location>
        <begin position="28"/>
        <end position="320"/>
    </location>
</feature>
<name>A0A5C5XUC7_9BACT</name>
<evidence type="ECO:0000256" key="2">
    <source>
        <dbReference type="SAM" id="SignalP"/>
    </source>
</evidence>
<gene>
    <name evidence="3" type="ORF">Pla123a_47220</name>
</gene>
<sequence length="320" mass="34539" precursor="true">MRRHKVLLIQVCYLAALVATTAGQAGAGQLAKARTAARGSESAPKPQAEPSSGKLDNARQAARPPRSEHHDDLRRPSHGHAAPYCGAWSFAGAGLWSIPRHTTCIIEQPTIVQAAPAPAAWAPAPQQPITPELRRTFARFPHAGDQGFADLQPVGFAKPWLGAVRFEIGSDLDGLSRSGLGVQLEGSLGWALDFKYDTYRESLPGGGYDELRIADVNAMYRVVETERSLIRVGMGVNFLGDAVETDTGVNFTIKADFAPWRPVVVSTELDMGTVGHAETLHGAATVGVMTDRLELFGGYDYRRVGEAELQGPMLGLRIWF</sequence>
<keyword evidence="4" id="KW-1185">Reference proteome</keyword>
<dbReference type="Proteomes" id="UP000318478">
    <property type="component" value="Unassembled WGS sequence"/>
</dbReference>
<feature type="compositionally biased region" description="Basic and acidic residues" evidence="1">
    <location>
        <begin position="65"/>
        <end position="75"/>
    </location>
</feature>
<accession>A0A5C5XUC7</accession>
<evidence type="ECO:0008006" key="5">
    <source>
        <dbReference type="Google" id="ProtNLM"/>
    </source>
</evidence>
<proteinExistence type="predicted"/>
<dbReference type="AlphaFoldDB" id="A0A5C5XUC7"/>
<dbReference type="OrthoDB" id="272730at2"/>
<protein>
    <recommendedName>
        <fullName evidence="5">Outer membrane protein beta-barrel domain-containing protein</fullName>
    </recommendedName>
</protein>
<feature type="signal peptide" evidence="2">
    <location>
        <begin position="1"/>
        <end position="27"/>
    </location>
</feature>
<organism evidence="3 4">
    <name type="scientific">Posidoniimonas polymericola</name>
    <dbReference type="NCBI Taxonomy" id="2528002"/>
    <lineage>
        <taxon>Bacteria</taxon>
        <taxon>Pseudomonadati</taxon>
        <taxon>Planctomycetota</taxon>
        <taxon>Planctomycetia</taxon>
        <taxon>Pirellulales</taxon>
        <taxon>Lacipirellulaceae</taxon>
        <taxon>Posidoniimonas</taxon>
    </lineage>
</organism>
<reference evidence="3 4" key="1">
    <citation type="submission" date="2019-02" db="EMBL/GenBank/DDBJ databases">
        <title>Deep-cultivation of Planctomycetes and their phenomic and genomic characterization uncovers novel biology.</title>
        <authorList>
            <person name="Wiegand S."/>
            <person name="Jogler M."/>
            <person name="Boedeker C."/>
            <person name="Pinto D."/>
            <person name="Vollmers J."/>
            <person name="Rivas-Marin E."/>
            <person name="Kohn T."/>
            <person name="Peeters S.H."/>
            <person name="Heuer A."/>
            <person name="Rast P."/>
            <person name="Oberbeckmann S."/>
            <person name="Bunk B."/>
            <person name="Jeske O."/>
            <person name="Meyerdierks A."/>
            <person name="Storesund J.E."/>
            <person name="Kallscheuer N."/>
            <person name="Luecker S."/>
            <person name="Lage O.M."/>
            <person name="Pohl T."/>
            <person name="Merkel B.J."/>
            <person name="Hornburger P."/>
            <person name="Mueller R.-W."/>
            <person name="Bruemmer F."/>
            <person name="Labrenz M."/>
            <person name="Spormann A.M."/>
            <person name="Op Den Camp H."/>
            <person name="Overmann J."/>
            <person name="Amann R."/>
            <person name="Jetten M.S.M."/>
            <person name="Mascher T."/>
            <person name="Medema M.H."/>
            <person name="Devos D.P."/>
            <person name="Kaster A.-K."/>
            <person name="Ovreas L."/>
            <person name="Rohde M."/>
            <person name="Galperin M.Y."/>
            <person name="Jogler C."/>
        </authorList>
    </citation>
    <scope>NUCLEOTIDE SEQUENCE [LARGE SCALE GENOMIC DNA]</scope>
    <source>
        <strain evidence="3 4">Pla123a</strain>
    </source>
</reference>